<organism evidence="3 4">
    <name type="scientific">Terrimicrobium sacchariphilum</name>
    <dbReference type="NCBI Taxonomy" id="690879"/>
    <lineage>
        <taxon>Bacteria</taxon>
        <taxon>Pseudomonadati</taxon>
        <taxon>Verrucomicrobiota</taxon>
        <taxon>Terrimicrobiia</taxon>
        <taxon>Terrimicrobiales</taxon>
        <taxon>Terrimicrobiaceae</taxon>
        <taxon>Terrimicrobium</taxon>
    </lineage>
</organism>
<accession>A0A146GB62</accession>
<dbReference type="Proteomes" id="UP000076023">
    <property type="component" value="Unassembled WGS sequence"/>
</dbReference>
<dbReference type="SUPFAM" id="SSF48208">
    <property type="entry name" value="Six-hairpin glycosidases"/>
    <property type="match status" value="1"/>
</dbReference>
<evidence type="ECO:0000313" key="3">
    <source>
        <dbReference type="EMBL" id="GAT34027.1"/>
    </source>
</evidence>
<dbReference type="GO" id="GO:0016757">
    <property type="term" value="F:glycosyltransferase activity"/>
    <property type="evidence" value="ECO:0007669"/>
    <property type="project" value="InterPro"/>
</dbReference>
<dbReference type="Pfam" id="PF00534">
    <property type="entry name" value="Glycos_transf_1"/>
    <property type="match status" value="1"/>
</dbReference>
<dbReference type="Gene3D" id="3.40.50.2000">
    <property type="entry name" value="Glycogen Phosphorylase B"/>
    <property type="match status" value="2"/>
</dbReference>
<dbReference type="GO" id="GO:0005975">
    <property type="term" value="P:carbohydrate metabolic process"/>
    <property type="evidence" value="ECO:0007669"/>
    <property type="project" value="InterPro"/>
</dbReference>
<dbReference type="InterPro" id="IPR001296">
    <property type="entry name" value="Glyco_trans_1"/>
</dbReference>
<dbReference type="Pfam" id="PF13439">
    <property type="entry name" value="Glyco_transf_4"/>
    <property type="match status" value="1"/>
</dbReference>
<proteinExistence type="predicted"/>
<name>A0A146GB62_TERSA</name>
<dbReference type="InParanoid" id="A0A146GB62"/>
<feature type="domain" description="Glycosyltransferase subfamily 4-like N-terminal" evidence="2">
    <location>
        <begin position="57"/>
        <end position="174"/>
    </location>
</feature>
<keyword evidence="3" id="KW-0808">Transferase</keyword>
<keyword evidence="4" id="KW-1185">Reference proteome</keyword>
<dbReference type="STRING" id="690879.TSACC_22450"/>
<dbReference type="CDD" id="cd03822">
    <property type="entry name" value="GT4_mannosyltransferase-like"/>
    <property type="match status" value="1"/>
</dbReference>
<dbReference type="AlphaFoldDB" id="A0A146GB62"/>
<dbReference type="OrthoDB" id="9765330at2"/>
<evidence type="ECO:0000259" key="2">
    <source>
        <dbReference type="Pfam" id="PF13439"/>
    </source>
</evidence>
<evidence type="ECO:0000313" key="4">
    <source>
        <dbReference type="Proteomes" id="UP000076023"/>
    </source>
</evidence>
<dbReference type="PANTHER" id="PTHR12526">
    <property type="entry name" value="GLYCOSYLTRANSFERASE"/>
    <property type="match status" value="1"/>
</dbReference>
<reference evidence="4" key="1">
    <citation type="journal article" date="2017" name="Genome Announc.">
        <title>Draft Genome Sequence of Terrimicrobium sacchariphilum NM-5T, a Facultative Anaerobic Soil Bacterium of the Class Spartobacteria.</title>
        <authorList>
            <person name="Qiu Y.L."/>
            <person name="Tourlousse D.M."/>
            <person name="Matsuura N."/>
            <person name="Ohashi A."/>
            <person name="Sekiguchi Y."/>
        </authorList>
    </citation>
    <scope>NUCLEOTIDE SEQUENCE [LARGE SCALE GENOMIC DNA]</scope>
    <source>
        <strain evidence="4">NM-5</strain>
    </source>
</reference>
<dbReference type="InterPro" id="IPR028098">
    <property type="entry name" value="Glyco_trans_4-like_N"/>
</dbReference>
<dbReference type="PANTHER" id="PTHR12526:SF572">
    <property type="entry name" value="BLL5144 PROTEIN"/>
    <property type="match status" value="1"/>
</dbReference>
<dbReference type="SUPFAM" id="SSF53756">
    <property type="entry name" value="UDP-Glycosyltransferase/glycogen phosphorylase"/>
    <property type="match status" value="1"/>
</dbReference>
<evidence type="ECO:0000259" key="1">
    <source>
        <dbReference type="Pfam" id="PF00534"/>
    </source>
</evidence>
<dbReference type="InterPro" id="IPR008928">
    <property type="entry name" value="6-hairpin_glycosidase_sf"/>
</dbReference>
<protein>
    <submittedName>
        <fullName evidence="3">Glycosyltransferase</fullName>
    </submittedName>
</protein>
<dbReference type="EMBL" id="BDCO01000002">
    <property type="protein sequence ID" value="GAT34027.1"/>
    <property type="molecule type" value="Genomic_DNA"/>
</dbReference>
<sequence length="754" mass="84596">MESLTPLRKVAFLGDYVPRQCGIATFTADIRKAVNLRYADLQCPVVAVTDRPEGYDYPPEVRFEIPERDLPAYRRAADFLNLGNADVVCVQHEFGIYGGVAGAHLLAAVSALRMPVVTTLHTVLREPNPEQRRVLSELARLSARLIVMSEHGAEFLKEIYRVPAEKIDVIPHGIPDVPFADPNYHKDQFGVEGRQVLLTFGLLSPNKGIENVLNALPEIVKEFPNVVYIVLGATHPNLVRDQGETYRLSLERLAQKNGVSRNVLFFNRFVGLDELTEFIGATDIYITPYLNEAQITSGTLAYSFGAGKAVISTPYWHARELLADGRGILVPFNNAPAIASAVRHLLTEETERHAMRKQAYKIGREMVWSNVARLYVDAFERARLEERHAPAAFTAPTLDRRRGELPAAKYTHLLRMTDGTGMFQHATFSVPNFQHGYCTDDNARALILMMLMDELGDVLPEAYRITGTYAAFLQEAFNPVTRRFRNFMAFNRVWLEEMGSEDSHGRALWALGTCVGRSRSHSLREWAAQLFEAAVGMAETFTSPRAWAFTILGLHEYLRTLSGDLMANRLRETLGERLLGLFQNVADEKWMWFEDIVTYDNARISHALILTGRWMEREDMLDAGLKTLGWLAEHQRGDGGCFRPIGSDGFWQRNGEPARFDQQPIEANAMLGACLEAHAATGDDKWQEEAMVAFDWFLGGNDLGLSLYDAQTGGCRDGLHLDRTNQNEGAESTLAFLLSLSEMRRAQNALATLH</sequence>
<feature type="domain" description="Glycosyl transferase family 1" evidence="1">
    <location>
        <begin position="187"/>
        <end position="361"/>
    </location>
</feature>
<dbReference type="RefSeq" id="WP_075079700.1">
    <property type="nucleotide sequence ID" value="NZ_BDCO01000002.1"/>
</dbReference>
<comment type="caution">
    <text evidence="3">The sequence shown here is derived from an EMBL/GenBank/DDBJ whole genome shotgun (WGS) entry which is preliminary data.</text>
</comment>
<gene>
    <name evidence="3" type="ORF">TSACC_22450</name>
</gene>